<dbReference type="RefSeq" id="WP_013013305.1">
    <property type="nucleotide sequence ID" value="NC_013946.1"/>
</dbReference>
<reference evidence="1 3" key="1">
    <citation type="journal article" date="2010" name="Stand. Genomic Sci.">
        <title>Complete genome sequence of Meiothermus ruber type strain (21).</title>
        <authorList>
            <person name="Tindall B.J."/>
            <person name="Sikorski J."/>
            <person name="Lucas S."/>
            <person name="Goltsman E."/>
            <person name="Copeland A."/>
            <person name="Glavina Del Rio T."/>
            <person name="Nolan M."/>
            <person name="Tice H."/>
            <person name="Cheng J.F."/>
            <person name="Han C."/>
            <person name="Pitluck S."/>
            <person name="Liolios K."/>
            <person name="Ivanova N."/>
            <person name="Mavromatis K."/>
            <person name="Ovchinnikova G."/>
            <person name="Pati A."/>
            <person name="Fahnrich R."/>
            <person name="Goodwin L."/>
            <person name="Chen A."/>
            <person name="Palaniappan K."/>
            <person name="Land M."/>
            <person name="Hauser L."/>
            <person name="Chang Y.J."/>
            <person name="Jeffries C.D."/>
            <person name="Rohde M."/>
            <person name="Goker M."/>
            <person name="Woyke T."/>
            <person name="Bristow J."/>
            <person name="Eisen J.A."/>
            <person name="Markowitz V."/>
            <person name="Hugenholtz P."/>
            <person name="Kyrpides N.C."/>
            <person name="Klenk H.P."/>
            <person name="Lapidus A."/>
        </authorList>
    </citation>
    <scope>NUCLEOTIDE SEQUENCE [LARGE SCALE GENOMIC DNA]</scope>
    <source>
        <strain evidence="3">ATCC 35948 / DSM 1279 / VKM B-1258 / 21</strain>
        <strain evidence="1">DSM 1279</strain>
    </source>
</reference>
<name>D3PQQ3_MEIRD</name>
<dbReference type="EMBL" id="CP001743">
    <property type="protein sequence ID" value="ADD27786.1"/>
    <property type="molecule type" value="Genomic_DNA"/>
</dbReference>
<dbReference type="KEGG" id="mre:K649_04755"/>
<organism evidence="2 4">
    <name type="scientific">Meiothermus ruber (strain ATCC 35948 / DSM 1279 / VKM B-1258 / 21)</name>
    <name type="common">Thermus ruber</name>
    <dbReference type="NCBI Taxonomy" id="504728"/>
    <lineage>
        <taxon>Bacteria</taxon>
        <taxon>Thermotogati</taxon>
        <taxon>Deinococcota</taxon>
        <taxon>Deinococci</taxon>
        <taxon>Thermales</taxon>
        <taxon>Thermaceae</taxon>
        <taxon>Meiothermus</taxon>
    </lineage>
</organism>
<evidence type="ECO:0000313" key="1">
    <source>
        <dbReference type="EMBL" id="ADD27786.1"/>
    </source>
</evidence>
<dbReference type="SUPFAM" id="SSF52540">
    <property type="entry name" value="P-loop containing nucleoside triphosphate hydrolases"/>
    <property type="match status" value="1"/>
</dbReference>
<dbReference type="eggNOG" id="COG2074">
    <property type="taxonomic scope" value="Bacteria"/>
</dbReference>
<evidence type="ECO:0000313" key="4">
    <source>
        <dbReference type="Proteomes" id="UP000013026"/>
    </source>
</evidence>
<proteinExistence type="predicted"/>
<dbReference type="InterPro" id="IPR027417">
    <property type="entry name" value="P-loop_NTPase"/>
</dbReference>
<dbReference type="Gene3D" id="3.40.50.300">
    <property type="entry name" value="P-loop containing nucleotide triphosphate hydrolases"/>
    <property type="match status" value="1"/>
</dbReference>
<reference evidence="2" key="2">
    <citation type="submission" date="2013-04" db="EMBL/GenBank/DDBJ databases">
        <title>Non-Hybrid, Finished Microbial Genome Assemblies from Long-Read SMRT Sequencing Data.</title>
        <authorList>
            <person name="Klammer A."/>
            <person name="Drake J."/>
            <person name="Heiner C."/>
            <person name="Clum A."/>
            <person name="Copeland A."/>
            <person name="Huddleston J."/>
            <person name="Eichler E."/>
            <person name="Turner S.W."/>
        </authorList>
    </citation>
    <scope>NUCLEOTIDE SEQUENCE</scope>
    <source>
        <strain evidence="2">DSM 1279</strain>
    </source>
</reference>
<dbReference type="PANTHER" id="PTHR33477:SF3">
    <property type="entry name" value="P-LOOP NTPASE DOMAIN-CONTAINING PROTEIN LPA1 HOMOLOG 1"/>
    <property type="match status" value="1"/>
</dbReference>
<reference evidence="2 4" key="3">
    <citation type="submission" date="2013-04" db="EMBL/GenBank/DDBJ databases">
        <authorList>
            <person name="Chin J."/>
            <person name="Alexander D.H."/>
            <person name="Marks P."/>
            <person name="Korlach J."/>
            <person name="Clum A."/>
            <person name="Copeland A."/>
        </authorList>
    </citation>
    <scope>NUCLEOTIDE SEQUENCE [LARGE SCALE GENOMIC DNA]</scope>
    <source>
        <strain evidence="4">ATCC 35948 / DSM 1279 / VKM B-1258 / 21</strain>
        <strain evidence="2">DSM 1279</strain>
    </source>
</reference>
<dbReference type="PANTHER" id="PTHR33477">
    <property type="entry name" value="P-LOOP NTPASE DOMAIN-CONTAINING PROTEIN LPA1 HOMOLOG 1"/>
    <property type="match status" value="1"/>
</dbReference>
<dbReference type="EMBL" id="CP005385">
    <property type="protein sequence ID" value="AGK04253.1"/>
    <property type="molecule type" value="Genomic_DNA"/>
</dbReference>
<sequence>MLSILKQHLLANPIGTSFPLPPFCLMVGGVSGVGKSALAGQLAQRLGAHLETTDHLREALRTAYPAEFYPELHAHSYTAWRLLPQNGLKTPKVFQGLQTQARLLEKGVQAVASRVAREGRSLVLEGVHLLPGHPIRAGYPLNVTVLLVVRSPQEHLRRLKQRAQTTRRDAGEALAHFSQVRALQEALERRARLHRIPIIAADEPGAEEAVLALLKHQSQGGRP</sequence>
<keyword evidence="2" id="KW-0808">Transferase</keyword>
<dbReference type="Proteomes" id="UP000013026">
    <property type="component" value="Chromosome"/>
</dbReference>
<dbReference type="AlphaFoldDB" id="D3PQQ3"/>
<keyword evidence="3" id="KW-1185">Reference proteome</keyword>
<evidence type="ECO:0000313" key="3">
    <source>
        <dbReference type="Proteomes" id="UP000006655"/>
    </source>
</evidence>
<dbReference type="Proteomes" id="UP000006655">
    <property type="component" value="Chromosome"/>
</dbReference>
<keyword evidence="2" id="KW-0418">Kinase</keyword>
<evidence type="ECO:0000313" key="2">
    <source>
        <dbReference type="EMBL" id="AGK04253.1"/>
    </source>
</evidence>
<dbReference type="GO" id="GO:0016301">
    <property type="term" value="F:kinase activity"/>
    <property type="evidence" value="ECO:0007669"/>
    <property type="project" value="UniProtKB-KW"/>
</dbReference>
<dbReference type="PATRIC" id="fig|504728.9.peg.981"/>
<dbReference type="OrthoDB" id="10746at2"/>
<accession>D3PQQ3</accession>
<gene>
    <name evidence="1" type="ordered locus">Mrub_1022</name>
    <name evidence="2" type="ORF">K649_04755</name>
</gene>
<dbReference type="STRING" id="504728.K649_04755"/>
<dbReference type="KEGG" id="mrb:Mrub_1022"/>
<protein>
    <submittedName>
        <fullName evidence="2">2-phosphoglycerate kinase</fullName>
    </submittedName>
</protein>